<accession>Q4TDF5</accession>
<reference evidence="2" key="2">
    <citation type="submission" date="2004-02" db="EMBL/GenBank/DDBJ databases">
        <authorList>
            <consortium name="Genoscope"/>
            <consortium name="Whitehead Institute Centre for Genome Research"/>
        </authorList>
    </citation>
    <scope>NUCLEOTIDE SEQUENCE</scope>
</reference>
<feature type="non-terminal residue" evidence="2">
    <location>
        <position position="39"/>
    </location>
</feature>
<dbReference type="AlphaFoldDB" id="Q4TDF5"/>
<sequence length="39" mass="4519">NSWKRRQQSPMSPSDRFLHLRARPSTAAWSRSSTMRTGS</sequence>
<feature type="region of interest" description="Disordered" evidence="1">
    <location>
        <begin position="1"/>
        <end position="39"/>
    </location>
</feature>
<evidence type="ECO:0000256" key="1">
    <source>
        <dbReference type="SAM" id="MobiDB-lite"/>
    </source>
</evidence>
<gene>
    <name evidence="2" type="ORF">GSTENG00002822001</name>
</gene>
<dbReference type="EMBL" id="CAAE01006295">
    <property type="protein sequence ID" value="CAF89077.1"/>
    <property type="molecule type" value="Genomic_DNA"/>
</dbReference>
<organism evidence="2">
    <name type="scientific">Tetraodon nigroviridis</name>
    <name type="common">Spotted green pufferfish</name>
    <name type="synonym">Chelonodon nigroviridis</name>
    <dbReference type="NCBI Taxonomy" id="99883"/>
    <lineage>
        <taxon>Eukaryota</taxon>
        <taxon>Metazoa</taxon>
        <taxon>Chordata</taxon>
        <taxon>Craniata</taxon>
        <taxon>Vertebrata</taxon>
        <taxon>Euteleostomi</taxon>
        <taxon>Actinopterygii</taxon>
        <taxon>Neopterygii</taxon>
        <taxon>Teleostei</taxon>
        <taxon>Neoteleostei</taxon>
        <taxon>Acanthomorphata</taxon>
        <taxon>Eupercaria</taxon>
        <taxon>Tetraodontiformes</taxon>
        <taxon>Tetradontoidea</taxon>
        <taxon>Tetraodontidae</taxon>
        <taxon>Tetraodon</taxon>
    </lineage>
</organism>
<name>Q4TDF5_TETNG</name>
<evidence type="ECO:0000313" key="2">
    <source>
        <dbReference type="EMBL" id="CAF89077.1"/>
    </source>
</evidence>
<proteinExistence type="predicted"/>
<reference evidence="2" key="1">
    <citation type="journal article" date="2004" name="Nature">
        <title>Genome duplication in the teleost fish Tetraodon nigroviridis reveals the early vertebrate proto-karyotype.</title>
        <authorList>
            <person name="Jaillon O."/>
            <person name="Aury J.-M."/>
            <person name="Brunet F."/>
            <person name="Petit J.-L."/>
            <person name="Stange-Thomann N."/>
            <person name="Mauceli E."/>
            <person name="Bouneau L."/>
            <person name="Fischer C."/>
            <person name="Ozouf-Costaz C."/>
            <person name="Bernot A."/>
            <person name="Nicaud S."/>
            <person name="Jaffe D."/>
            <person name="Fisher S."/>
            <person name="Lutfalla G."/>
            <person name="Dossat C."/>
            <person name="Segurens B."/>
            <person name="Dasilva C."/>
            <person name="Salanoubat M."/>
            <person name="Levy M."/>
            <person name="Boudet N."/>
            <person name="Castellano S."/>
            <person name="Anthouard V."/>
            <person name="Jubin C."/>
            <person name="Castelli V."/>
            <person name="Katinka M."/>
            <person name="Vacherie B."/>
            <person name="Biemont C."/>
            <person name="Skalli Z."/>
            <person name="Cattolico L."/>
            <person name="Poulain J."/>
            <person name="De Berardinis V."/>
            <person name="Cruaud C."/>
            <person name="Duprat S."/>
            <person name="Brottier P."/>
            <person name="Coutanceau J.-P."/>
            <person name="Gouzy J."/>
            <person name="Parra G."/>
            <person name="Lardier G."/>
            <person name="Chapple C."/>
            <person name="McKernan K.J."/>
            <person name="McEwan P."/>
            <person name="Bosak S."/>
            <person name="Kellis M."/>
            <person name="Volff J.-N."/>
            <person name="Guigo R."/>
            <person name="Zody M.C."/>
            <person name="Mesirov J."/>
            <person name="Lindblad-Toh K."/>
            <person name="Birren B."/>
            <person name="Nusbaum C."/>
            <person name="Kahn D."/>
            <person name="Robinson-Rechavi M."/>
            <person name="Laudet V."/>
            <person name="Schachter V."/>
            <person name="Quetier F."/>
            <person name="Saurin W."/>
            <person name="Scarpelli C."/>
            <person name="Wincker P."/>
            <person name="Lander E.S."/>
            <person name="Weissenbach J."/>
            <person name="Roest Crollius H."/>
        </authorList>
    </citation>
    <scope>NUCLEOTIDE SEQUENCE [LARGE SCALE GENOMIC DNA]</scope>
</reference>
<protein>
    <submittedName>
        <fullName evidence="2">Chromosome undetermined SCAF6295, whole genome shotgun sequence</fullName>
    </submittedName>
</protein>
<feature type="compositionally biased region" description="Polar residues" evidence="1">
    <location>
        <begin position="27"/>
        <end position="39"/>
    </location>
</feature>
<dbReference type="KEGG" id="tng:GSTEN00002822G001"/>
<feature type="non-terminal residue" evidence="2">
    <location>
        <position position="1"/>
    </location>
</feature>